<keyword evidence="7" id="KW-0862">Zinc</keyword>
<dbReference type="GO" id="GO:0061630">
    <property type="term" value="F:ubiquitin protein ligase activity"/>
    <property type="evidence" value="ECO:0007669"/>
    <property type="project" value="UniProtKB-EC"/>
</dbReference>
<evidence type="ECO:0000313" key="11">
    <source>
        <dbReference type="Proteomes" id="UP000093000"/>
    </source>
</evidence>
<dbReference type="InterPro" id="IPR001841">
    <property type="entry name" value="Znf_RING"/>
</dbReference>
<evidence type="ECO:0000256" key="7">
    <source>
        <dbReference type="ARBA" id="ARBA00022833"/>
    </source>
</evidence>
<evidence type="ECO:0000256" key="5">
    <source>
        <dbReference type="ARBA" id="ARBA00022771"/>
    </source>
</evidence>
<organism evidence="10 11">
    <name type="scientific">Choanephora cucurbitarum</name>
    <dbReference type="NCBI Taxonomy" id="101091"/>
    <lineage>
        <taxon>Eukaryota</taxon>
        <taxon>Fungi</taxon>
        <taxon>Fungi incertae sedis</taxon>
        <taxon>Mucoromycota</taxon>
        <taxon>Mucoromycotina</taxon>
        <taxon>Mucoromycetes</taxon>
        <taxon>Mucorales</taxon>
        <taxon>Mucorineae</taxon>
        <taxon>Choanephoraceae</taxon>
        <taxon>Choanephoroideae</taxon>
        <taxon>Choanephora</taxon>
    </lineage>
</organism>
<evidence type="ECO:0000256" key="3">
    <source>
        <dbReference type="ARBA" id="ARBA00022679"/>
    </source>
</evidence>
<evidence type="ECO:0000256" key="8">
    <source>
        <dbReference type="PROSITE-ProRule" id="PRU00175"/>
    </source>
</evidence>
<keyword evidence="11" id="KW-1185">Reference proteome</keyword>
<keyword evidence="3" id="KW-0808">Transferase</keyword>
<dbReference type="PANTHER" id="PTHR22937">
    <property type="entry name" value="E3 UBIQUITIN-PROTEIN LIGASE RNF165"/>
    <property type="match status" value="1"/>
</dbReference>
<comment type="caution">
    <text evidence="10">The sequence shown here is derived from an EMBL/GenBank/DDBJ whole genome shotgun (WGS) entry which is preliminary data.</text>
</comment>
<dbReference type="PROSITE" id="PS50089">
    <property type="entry name" value="ZF_RING_2"/>
    <property type="match status" value="1"/>
</dbReference>
<protein>
    <recommendedName>
        <fullName evidence="2">RING-type E3 ubiquitin transferase</fullName>
        <ecNumber evidence="2">2.3.2.27</ecNumber>
    </recommendedName>
</protein>
<accession>A0A1C7N778</accession>
<feature type="domain" description="RING-type" evidence="9">
    <location>
        <begin position="170"/>
        <end position="211"/>
    </location>
</feature>
<reference evidence="10 11" key="1">
    <citation type="submission" date="2016-03" db="EMBL/GenBank/DDBJ databases">
        <title>Choanephora cucurbitarum.</title>
        <authorList>
            <person name="Min B."/>
            <person name="Park H."/>
            <person name="Park J.-H."/>
            <person name="Shin H.-D."/>
            <person name="Choi I.-G."/>
        </authorList>
    </citation>
    <scope>NUCLEOTIDE SEQUENCE [LARGE SCALE GENOMIC DNA]</scope>
    <source>
        <strain evidence="10 11">KUS-F28377</strain>
    </source>
</reference>
<dbReference type="OrthoDB" id="8062037at2759"/>
<dbReference type="Proteomes" id="UP000093000">
    <property type="component" value="Unassembled WGS sequence"/>
</dbReference>
<dbReference type="EMBL" id="LUGH01000451">
    <property type="protein sequence ID" value="OBZ84952.1"/>
    <property type="molecule type" value="Genomic_DNA"/>
</dbReference>
<dbReference type="EC" id="2.3.2.27" evidence="2"/>
<dbReference type="AlphaFoldDB" id="A0A1C7N778"/>
<dbReference type="SMART" id="SM00184">
    <property type="entry name" value="RING"/>
    <property type="match status" value="1"/>
</dbReference>
<dbReference type="PANTHER" id="PTHR22937:SF65">
    <property type="entry name" value="E3 UBIQUITIN-PROTEIN LIGASE ARK2C"/>
    <property type="match status" value="1"/>
</dbReference>
<dbReference type="Gene3D" id="3.30.40.10">
    <property type="entry name" value="Zinc/RING finger domain, C3HC4 (zinc finger)"/>
    <property type="match status" value="1"/>
</dbReference>
<dbReference type="InterPro" id="IPR045191">
    <property type="entry name" value="MBR1/2-like"/>
</dbReference>
<keyword evidence="6" id="KW-0833">Ubl conjugation pathway</keyword>
<dbReference type="Pfam" id="PF13639">
    <property type="entry name" value="zf-RING_2"/>
    <property type="match status" value="1"/>
</dbReference>
<dbReference type="InParanoid" id="A0A1C7N778"/>
<keyword evidence="5 8" id="KW-0863">Zinc-finger</keyword>
<evidence type="ECO:0000256" key="4">
    <source>
        <dbReference type="ARBA" id="ARBA00022723"/>
    </source>
</evidence>
<evidence type="ECO:0000259" key="9">
    <source>
        <dbReference type="PROSITE" id="PS50089"/>
    </source>
</evidence>
<dbReference type="GO" id="GO:0008270">
    <property type="term" value="F:zinc ion binding"/>
    <property type="evidence" value="ECO:0007669"/>
    <property type="project" value="UniProtKB-KW"/>
</dbReference>
<dbReference type="CDD" id="cd16454">
    <property type="entry name" value="RING-H2_PA-TM-RING"/>
    <property type="match status" value="1"/>
</dbReference>
<evidence type="ECO:0000256" key="2">
    <source>
        <dbReference type="ARBA" id="ARBA00012483"/>
    </source>
</evidence>
<evidence type="ECO:0000313" key="10">
    <source>
        <dbReference type="EMBL" id="OBZ84952.1"/>
    </source>
</evidence>
<evidence type="ECO:0000256" key="6">
    <source>
        <dbReference type="ARBA" id="ARBA00022786"/>
    </source>
</evidence>
<sequence length="258" mass="29556">MLTTNFYCYNCQVRRQVHWAPVATCSVCGCTVVDSIPLVDDEDDEDEEDEEDESETEDIFIYHINEAEDELDTEERDLLEHLLSNYGAVSQPDALYTEARDRIPNDAPTFTSTEDFLSSLYDRIRANELHQAQSLFPSRTNRSGHQYENMISRLKTIRLAINDPDIQEECIICQEHFTSALDLCVLPCEHKYHSECITRWLHVNSSCPICRSAVDEQTTEPIDQLNRDIDTLFGNFHSSESTGELGYLNDLGTFPADQ</sequence>
<comment type="catalytic activity">
    <reaction evidence="1">
        <text>S-ubiquitinyl-[E2 ubiquitin-conjugating enzyme]-L-cysteine + [acceptor protein]-L-lysine = [E2 ubiquitin-conjugating enzyme]-L-cysteine + N(6)-ubiquitinyl-[acceptor protein]-L-lysine.</text>
        <dbReference type="EC" id="2.3.2.27"/>
    </reaction>
</comment>
<proteinExistence type="predicted"/>
<dbReference type="InterPro" id="IPR013083">
    <property type="entry name" value="Znf_RING/FYVE/PHD"/>
</dbReference>
<dbReference type="SUPFAM" id="SSF57850">
    <property type="entry name" value="RING/U-box"/>
    <property type="match status" value="1"/>
</dbReference>
<keyword evidence="4" id="KW-0479">Metal-binding</keyword>
<name>A0A1C7N778_9FUNG</name>
<dbReference type="STRING" id="101091.A0A1C7N778"/>
<evidence type="ECO:0000256" key="1">
    <source>
        <dbReference type="ARBA" id="ARBA00000900"/>
    </source>
</evidence>
<gene>
    <name evidence="10" type="ORF">A0J61_06997</name>
</gene>